<feature type="transmembrane region" description="Helical" evidence="8">
    <location>
        <begin position="252"/>
        <end position="276"/>
    </location>
</feature>
<keyword evidence="4" id="KW-1003">Cell membrane</keyword>
<dbReference type="InterPro" id="IPR051449">
    <property type="entry name" value="ABC-2_transporter_component"/>
</dbReference>
<dbReference type="PANTHER" id="PTHR30294">
    <property type="entry name" value="MEMBRANE COMPONENT OF ABC TRANSPORTER YHHJ-RELATED"/>
    <property type="match status" value="1"/>
</dbReference>
<evidence type="ECO:0000256" key="7">
    <source>
        <dbReference type="ARBA" id="ARBA00023136"/>
    </source>
</evidence>
<feature type="transmembrane region" description="Helical" evidence="8">
    <location>
        <begin position="316"/>
        <end position="335"/>
    </location>
</feature>
<feature type="transmembrane region" description="Helical" evidence="8">
    <location>
        <begin position="283"/>
        <end position="304"/>
    </location>
</feature>
<name>F8C406_THEGP</name>
<comment type="similarity">
    <text evidence="2">Belongs to the ABC-2 integral membrane protein family.</text>
</comment>
<protein>
    <submittedName>
        <fullName evidence="10">ABC-2 type transporter</fullName>
    </submittedName>
</protein>
<evidence type="ECO:0000256" key="5">
    <source>
        <dbReference type="ARBA" id="ARBA00022692"/>
    </source>
</evidence>
<dbReference type="HOGENOM" id="CLU_039483_8_3_0"/>
<feature type="domain" description="ABC transmembrane type-2" evidence="9">
    <location>
        <begin position="136"/>
        <end position="368"/>
    </location>
</feature>
<dbReference type="AlphaFoldDB" id="F8C406"/>
<dbReference type="eggNOG" id="COG0842">
    <property type="taxonomic scope" value="Bacteria"/>
</dbReference>
<dbReference type="EMBL" id="CP002829">
    <property type="protein sequence ID" value="AEH22544.1"/>
    <property type="molecule type" value="Genomic_DNA"/>
</dbReference>
<organism evidence="10 11">
    <name type="scientific">Thermodesulfobacterium geofontis (strain OPF15)</name>
    <dbReference type="NCBI Taxonomy" id="795359"/>
    <lineage>
        <taxon>Bacteria</taxon>
        <taxon>Pseudomonadati</taxon>
        <taxon>Thermodesulfobacteriota</taxon>
        <taxon>Thermodesulfobacteria</taxon>
        <taxon>Thermodesulfobacteriales</taxon>
        <taxon>Thermodesulfobacteriaceae</taxon>
        <taxon>Thermodesulfobacterium</taxon>
    </lineage>
</organism>
<dbReference type="RefSeq" id="WP_013909244.1">
    <property type="nucleotide sequence ID" value="NC_015682.1"/>
</dbReference>
<evidence type="ECO:0000256" key="4">
    <source>
        <dbReference type="ARBA" id="ARBA00022475"/>
    </source>
</evidence>
<feature type="transmembrane region" description="Helical" evidence="8">
    <location>
        <begin position="21"/>
        <end position="41"/>
    </location>
</feature>
<dbReference type="InterPro" id="IPR013525">
    <property type="entry name" value="ABC2_TM"/>
</dbReference>
<keyword evidence="5 8" id="KW-0812">Transmembrane</keyword>
<dbReference type="Pfam" id="PF12698">
    <property type="entry name" value="ABC2_membrane_3"/>
    <property type="match status" value="1"/>
</dbReference>
<dbReference type="eggNOG" id="COG1511">
    <property type="taxonomic scope" value="Bacteria"/>
</dbReference>
<evidence type="ECO:0000313" key="10">
    <source>
        <dbReference type="EMBL" id="AEH22544.1"/>
    </source>
</evidence>
<feature type="transmembrane region" description="Helical" evidence="8">
    <location>
        <begin position="224"/>
        <end position="246"/>
    </location>
</feature>
<proteinExistence type="inferred from homology"/>
<keyword evidence="7 8" id="KW-0472">Membrane</keyword>
<dbReference type="GO" id="GO:0005886">
    <property type="term" value="C:plasma membrane"/>
    <property type="evidence" value="ECO:0007669"/>
    <property type="project" value="UniProtKB-SubCell"/>
</dbReference>
<accession>F8C406</accession>
<reference evidence="10 11" key="1">
    <citation type="journal article" date="2013" name="Genome Announc.">
        <title>Complete genome sequence of the hyperthermophilic sulfate-reducing bacterium Thermodesulfobacterium geofontis OPF15T.</title>
        <authorList>
            <person name="Elkins J.G."/>
            <person name="Hamilton-Brehm S.D."/>
            <person name="Lucas S."/>
            <person name="Han J."/>
            <person name="Lapidus A."/>
            <person name="Cheng J.F."/>
            <person name="Goodwin L.A."/>
            <person name="Pitluck S."/>
            <person name="Peters L."/>
            <person name="Mikhailova N."/>
            <person name="Davenport K.W."/>
            <person name="Detter J.C."/>
            <person name="Han C.S."/>
            <person name="Tapia R."/>
            <person name="Land M.L."/>
            <person name="Hauser L."/>
            <person name="Kyrpides N.C."/>
            <person name="Ivanova N.N."/>
            <person name="Pagani I."/>
            <person name="Bruce D."/>
            <person name="Woyke T."/>
            <person name="Cottingham R.W."/>
        </authorList>
    </citation>
    <scope>NUCLEOTIDE SEQUENCE [LARGE SCALE GENOMIC DNA]</scope>
    <source>
        <strain evidence="10 11">OPF15</strain>
    </source>
</reference>
<feature type="transmembrane region" description="Helical" evidence="8">
    <location>
        <begin position="175"/>
        <end position="198"/>
    </location>
</feature>
<feature type="transmembrane region" description="Helical" evidence="8">
    <location>
        <begin position="347"/>
        <end position="365"/>
    </location>
</feature>
<dbReference type="InterPro" id="IPR047817">
    <property type="entry name" value="ABC2_TM_bact-type"/>
</dbReference>
<dbReference type="PATRIC" id="fig|795359.3.peg.446"/>
<evidence type="ECO:0000256" key="6">
    <source>
        <dbReference type="ARBA" id="ARBA00022989"/>
    </source>
</evidence>
<evidence type="ECO:0000256" key="3">
    <source>
        <dbReference type="ARBA" id="ARBA00022448"/>
    </source>
</evidence>
<dbReference type="PANTHER" id="PTHR30294:SF29">
    <property type="entry name" value="MULTIDRUG ABC TRANSPORTER PERMEASE YBHS-RELATED"/>
    <property type="match status" value="1"/>
</dbReference>
<keyword evidence="11" id="KW-1185">Reference proteome</keyword>
<evidence type="ECO:0000313" key="11">
    <source>
        <dbReference type="Proteomes" id="UP000006583"/>
    </source>
</evidence>
<gene>
    <name evidence="10" type="ordered locus">TOPB45_0440</name>
</gene>
<dbReference type="Gene3D" id="3.40.1710.10">
    <property type="entry name" value="abc type-2 transporter like domain"/>
    <property type="match status" value="1"/>
</dbReference>
<evidence type="ECO:0000256" key="8">
    <source>
        <dbReference type="SAM" id="Phobius"/>
    </source>
</evidence>
<sequence>MFKRLLGIVKKEFKELIKDKLYLTFVFVIPMVVMFLLGYGLNLDVKHLPVAFLDYDKSKLSREYVDRFINNEYFEIYAFVEDYKIAEHLINLGEIRALIVIPQDFSRKLYKGERAEVQILIDGTYPSRAEVVKGYVTAINTMFNQKLLEKYKTLKFPVEVEVRAWYNPALESKNFIMPGMLVTTLCFYPVFLTSLVVVREREFGSIFNYYTSPARPWEIIFGKALPYVFVSFITYLMLFFITVFIFKAKFIGSFLVLSLASLLYLFCTVGVGLLISTFTKTQITAMLIAFITTVIPTYLYSGFLYPVSSMELSGRIISRFIPATYFLGVVRGIYLKGLPGTYFSENLFNLFLYAFIVYSTTIFKFKKKL</sequence>
<dbReference type="GO" id="GO:0140359">
    <property type="term" value="F:ABC-type transporter activity"/>
    <property type="evidence" value="ECO:0007669"/>
    <property type="project" value="InterPro"/>
</dbReference>
<evidence type="ECO:0000256" key="2">
    <source>
        <dbReference type="ARBA" id="ARBA00007783"/>
    </source>
</evidence>
<keyword evidence="6 8" id="KW-1133">Transmembrane helix</keyword>
<dbReference type="OrthoDB" id="9808686at2"/>
<evidence type="ECO:0000256" key="1">
    <source>
        <dbReference type="ARBA" id="ARBA00004651"/>
    </source>
</evidence>
<dbReference type="PROSITE" id="PS51012">
    <property type="entry name" value="ABC_TM2"/>
    <property type="match status" value="1"/>
</dbReference>
<comment type="subcellular location">
    <subcellularLocation>
        <location evidence="1">Cell membrane</location>
        <topology evidence="1">Multi-pass membrane protein</topology>
    </subcellularLocation>
</comment>
<dbReference type="Proteomes" id="UP000006583">
    <property type="component" value="Chromosome"/>
</dbReference>
<dbReference type="STRING" id="795359.TOPB45_0440"/>
<evidence type="ECO:0000259" key="9">
    <source>
        <dbReference type="PROSITE" id="PS51012"/>
    </source>
</evidence>
<dbReference type="KEGG" id="top:TOPB45_0440"/>
<keyword evidence="3" id="KW-0813">Transport</keyword>